<gene>
    <name evidence="2" type="ORF">RAK27_02630</name>
</gene>
<comment type="caution">
    <text evidence="2">The sequence shown here is derived from an EMBL/GenBank/DDBJ whole genome shotgun (WGS) entry which is preliminary data.</text>
</comment>
<organism evidence="2 3">
    <name type="scientific">Carnobacterium maltaromaticum</name>
    <name type="common">Carnobacterium piscicola</name>
    <dbReference type="NCBI Taxonomy" id="2751"/>
    <lineage>
        <taxon>Bacteria</taxon>
        <taxon>Bacillati</taxon>
        <taxon>Bacillota</taxon>
        <taxon>Bacilli</taxon>
        <taxon>Lactobacillales</taxon>
        <taxon>Carnobacteriaceae</taxon>
        <taxon>Carnobacterium</taxon>
    </lineage>
</organism>
<feature type="domain" description="DUF3850" evidence="1">
    <location>
        <begin position="7"/>
        <end position="78"/>
    </location>
</feature>
<protein>
    <submittedName>
        <fullName evidence="2">ASCH/PUA domain-containing protein</fullName>
    </submittedName>
</protein>
<evidence type="ECO:0000313" key="3">
    <source>
        <dbReference type="Proteomes" id="UP001290462"/>
    </source>
</evidence>
<dbReference type="InterPro" id="IPR039440">
    <property type="entry name" value="DUF3850"/>
</dbReference>
<evidence type="ECO:0000259" key="1">
    <source>
        <dbReference type="Pfam" id="PF12961"/>
    </source>
</evidence>
<accession>A0AAW9JV81</accession>
<dbReference type="RefSeq" id="WP_322808442.1">
    <property type="nucleotide sequence ID" value="NZ_JAVBVO010000002.1"/>
</dbReference>
<sequence>MVKVVTIHELKIAPCYYEEVIAYRKTFEIRKNDRDFQVGDRVLLKEYINGEYTGRSVMVKITYLTDYEQKKGYCVFSISSV</sequence>
<dbReference type="AlphaFoldDB" id="A0AAW9JV81"/>
<dbReference type="Proteomes" id="UP001290462">
    <property type="component" value="Unassembled WGS sequence"/>
</dbReference>
<name>A0AAW9JV81_CARML</name>
<dbReference type="Gene3D" id="2.30.130.30">
    <property type="entry name" value="Hypothetical protein"/>
    <property type="match status" value="1"/>
</dbReference>
<dbReference type="EMBL" id="JAVBVO010000002">
    <property type="protein sequence ID" value="MDZ5757545.1"/>
    <property type="molecule type" value="Genomic_DNA"/>
</dbReference>
<reference evidence="2" key="1">
    <citation type="submission" date="2023-08" db="EMBL/GenBank/DDBJ databases">
        <title>Genomic characterization of piscicolin 126 produced by Carnobacterium maltaromaticum CM22 strain isolated from salmon (Salmo salar).</title>
        <authorList>
            <person name="Gonzalez-Gragera E."/>
            <person name="Garcia-Lopez J.D."/>
            <person name="Teso-Perez C."/>
            <person name="Gimenez-Hernandez I."/>
            <person name="Peralta-Sanchez J.M."/>
            <person name="Valdivia E."/>
            <person name="Montalban-Lopez M."/>
            <person name="Martin-Platero A.M."/>
            <person name="Banos A."/>
            <person name="Martinez-Bueno M."/>
        </authorList>
    </citation>
    <scope>NUCLEOTIDE SEQUENCE</scope>
    <source>
        <strain evidence="2">CM22</strain>
    </source>
</reference>
<dbReference type="SUPFAM" id="SSF88697">
    <property type="entry name" value="PUA domain-like"/>
    <property type="match status" value="1"/>
</dbReference>
<dbReference type="Pfam" id="PF12961">
    <property type="entry name" value="DUF3850"/>
    <property type="match status" value="1"/>
</dbReference>
<proteinExistence type="predicted"/>
<evidence type="ECO:0000313" key="2">
    <source>
        <dbReference type="EMBL" id="MDZ5757545.1"/>
    </source>
</evidence>
<dbReference type="InterPro" id="IPR015947">
    <property type="entry name" value="PUA-like_sf"/>
</dbReference>